<keyword evidence="1" id="KW-1133">Transmembrane helix</keyword>
<evidence type="ECO:0000256" key="1">
    <source>
        <dbReference type="SAM" id="Phobius"/>
    </source>
</evidence>
<dbReference type="Proteomes" id="UP001597353">
    <property type="component" value="Unassembled WGS sequence"/>
</dbReference>
<organism evidence="2 3">
    <name type="scientific">Halodurantibacterium flavum</name>
    <dbReference type="NCBI Taxonomy" id="1382802"/>
    <lineage>
        <taxon>Bacteria</taxon>
        <taxon>Pseudomonadati</taxon>
        <taxon>Pseudomonadota</taxon>
        <taxon>Alphaproteobacteria</taxon>
        <taxon>Rhodobacterales</taxon>
        <taxon>Paracoccaceae</taxon>
        <taxon>Halodurantibacterium</taxon>
    </lineage>
</organism>
<keyword evidence="1" id="KW-0812">Transmembrane</keyword>
<feature type="transmembrane region" description="Helical" evidence="1">
    <location>
        <begin position="90"/>
        <end position="112"/>
    </location>
</feature>
<dbReference type="EMBL" id="JBHUGH010000007">
    <property type="protein sequence ID" value="MFD1912599.1"/>
    <property type="molecule type" value="Genomic_DNA"/>
</dbReference>
<sequence length="119" mass="12908">MTIDGKKSGMREMRPSDNILRRLAETGLHQGGLAAAGKLMWRAVLLGTALYLILGNDPDANLKLNGVSYIAAVVWSYYDGVFAKRIWSIAFLEAIFLHLAGIQVGNLLATIFGNPLFGS</sequence>
<protein>
    <recommendedName>
        <fullName evidence="4">DUF2061 domain-containing protein</fullName>
    </recommendedName>
</protein>
<keyword evidence="3" id="KW-1185">Reference proteome</keyword>
<proteinExistence type="predicted"/>
<reference evidence="3" key="1">
    <citation type="journal article" date="2019" name="Int. J. Syst. Evol. Microbiol.">
        <title>The Global Catalogue of Microorganisms (GCM) 10K type strain sequencing project: providing services to taxonomists for standard genome sequencing and annotation.</title>
        <authorList>
            <consortium name="The Broad Institute Genomics Platform"/>
            <consortium name="The Broad Institute Genome Sequencing Center for Infectious Disease"/>
            <person name="Wu L."/>
            <person name="Ma J."/>
        </authorList>
    </citation>
    <scope>NUCLEOTIDE SEQUENCE [LARGE SCALE GENOMIC DNA]</scope>
    <source>
        <strain evidence="3">CGMCC 4.7242</strain>
    </source>
</reference>
<evidence type="ECO:0008006" key="4">
    <source>
        <dbReference type="Google" id="ProtNLM"/>
    </source>
</evidence>
<evidence type="ECO:0000313" key="2">
    <source>
        <dbReference type="EMBL" id="MFD1912599.1"/>
    </source>
</evidence>
<gene>
    <name evidence="2" type="ORF">ACFSGJ_10285</name>
</gene>
<keyword evidence="1" id="KW-0472">Membrane</keyword>
<accession>A0ABW4S4S0</accession>
<dbReference type="RefSeq" id="WP_390261276.1">
    <property type="nucleotide sequence ID" value="NZ_JBHUGH010000007.1"/>
</dbReference>
<comment type="caution">
    <text evidence="2">The sequence shown here is derived from an EMBL/GenBank/DDBJ whole genome shotgun (WGS) entry which is preliminary data.</text>
</comment>
<name>A0ABW4S4S0_9RHOB</name>
<evidence type="ECO:0000313" key="3">
    <source>
        <dbReference type="Proteomes" id="UP001597353"/>
    </source>
</evidence>